<evidence type="ECO:0000313" key="1">
    <source>
        <dbReference type="EMBL" id="SDK08835.1"/>
    </source>
</evidence>
<protein>
    <submittedName>
        <fullName evidence="1">Uncharacterized protein</fullName>
    </submittedName>
</protein>
<accession>A0A1G8Z3C1</accession>
<dbReference type="Pfam" id="PF19651">
    <property type="entry name" value="DUF6154"/>
    <property type="match status" value="1"/>
</dbReference>
<dbReference type="AlphaFoldDB" id="A0A1G8Z3C1"/>
<dbReference type="InterPro" id="IPR046152">
    <property type="entry name" value="DUF6154"/>
</dbReference>
<proteinExistence type="predicted"/>
<evidence type="ECO:0000313" key="2">
    <source>
        <dbReference type="Proteomes" id="UP000198694"/>
    </source>
</evidence>
<sequence>MKFADNLFQLYLQHFDDQDKDFLEVFIHSVLEQMDHDDLLEVFEACQKDELDEILGNYLNSKLETKITTAPTVESEWQNIH</sequence>
<reference evidence="1 2" key="1">
    <citation type="submission" date="2016-10" db="EMBL/GenBank/DDBJ databases">
        <authorList>
            <person name="de Groot N.N."/>
        </authorList>
    </citation>
    <scope>NUCLEOTIDE SEQUENCE [LARGE SCALE GENOMIC DNA]</scope>
    <source>
        <strain evidence="1 2">CGMCC 1.6502</strain>
    </source>
</reference>
<dbReference type="OrthoDB" id="2381948at2"/>
<organism evidence="1 2">
    <name type="scientific">Sediminibacillus albus</name>
    <dbReference type="NCBI Taxonomy" id="407036"/>
    <lineage>
        <taxon>Bacteria</taxon>
        <taxon>Bacillati</taxon>
        <taxon>Bacillota</taxon>
        <taxon>Bacilli</taxon>
        <taxon>Bacillales</taxon>
        <taxon>Bacillaceae</taxon>
        <taxon>Sediminibacillus</taxon>
    </lineage>
</organism>
<keyword evidence="2" id="KW-1185">Reference proteome</keyword>
<name>A0A1G8Z3C1_9BACI</name>
<dbReference type="RefSeq" id="WP_093213416.1">
    <property type="nucleotide sequence ID" value="NZ_FNFL01000002.1"/>
</dbReference>
<dbReference type="Proteomes" id="UP000198694">
    <property type="component" value="Unassembled WGS sequence"/>
</dbReference>
<dbReference type="EMBL" id="FNFL01000002">
    <property type="protein sequence ID" value="SDK08835.1"/>
    <property type="molecule type" value="Genomic_DNA"/>
</dbReference>
<gene>
    <name evidence="1" type="ORF">SAMN05216243_1943</name>
</gene>